<gene>
    <name evidence="2" type="ORF">GEU84_020300</name>
</gene>
<keyword evidence="3" id="KW-1185">Reference proteome</keyword>
<feature type="chain" id="PRO_5036447210" description="Flagellar assembly protein T N-terminal domain-containing protein" evidence="1">
    <location>
        <begin position="23"/>
        <end position="302"/>
    </location>
</feature>
<comment type="caution">
    <text evidence="2">The sequence shown here is derived from an EMBL/GenBank/DDBJ whole genome shotgun (WGS) entry which is preliminary data.</text>
</comment>
<dbReference type="Proteomes" id="UP000484076">
    <property type="component" value="Unassembled WGS sequence"/>
</dbReference>
<dbReference type="AlphaFoldDB" id="A0A8X8H348"/>
<organism evidence="2 3">
    <name type="scientific">Fertoeibacter niger</name>
    <dbReference type="NCBI Taxonomy" id="2656921"/>
    <lineage>
        <taxon>Bacteria</taxon>
        <taxon>Pseudomonadati</taxon>
        <taxon>Pseudomonadota</taxon>
        <taxon>Alphaproteobacteria</taxon>
        <taxon>Rhodobacterales</taxon>
        <taxon>Paracoccaceae</taxon>
        <taxon>Fertoeibacter</taxon>
    </lineage>
</organism>
<reference evidence="2" key="1">
    <citation type="submission" date="2020-05" db="EMBL/GenBank/DDBJ databases">
        <title>Fertoebacter nigrum gen. nov., sp. nov., a new member of the family Rhodobacteraceae.</title>
        <authorList>
            <person name="Szuroczki S."/>
            <person name="Abbaszade G."/>
            <person name="Buni D."/>
            <person name="Schumann P."/>
            <person name="Toth E."/>
        </authorList>
    </citation>
    <scope>NUCLEOTIDE SEQUENCE</scope>
    <source>
        <strain evidence="2">RG-N-1a</strain>
    </source>
</reference>
<proteinExistence type="predicted"/>
<name>A0A8X8H348_9RHOB</name>
<feature type="signal peptide" evidence="1">
    <location>
        <begin position="1"/>
        <end position="22"/>
    </location>
</feature>
<protein>
    <recommendedName>
        <fullName evidence="4">Flagellar assembly protein T N-terminal domain-containing protein</fullName>
    </recommendedName>
</protein>
<sequence>MRFRLLNLALAAMLTLVPVAVAADQPTMLIMGEDADTDTVPRNSRIFTRVVAALQEQVQVRGFKVYDETALSKDITDPGRVRRTDAELLTLAERLGPPPIDVVLAFQIFASADTANALGISDLRIRVSGRMLNVATGEALGNYEVAYRPGELPPLPAQCDRECVIERVGDEARRIAADLGAVLATRLDQLSPVADAATLEEVYGAKVSCAGLTTAYEVSLRGFDNAEMNQINEHLISFSGYKAHRPLRSDSVQTDYWYETCGDFARLMQNLRLMAEIMNVEVRVASISNRLEVERLGPLQSR</sequence>
<keyword evidence="1" id="KW-0732">Signal</keyword>
<evidence type="ECO:0000313" key="2">
    <source>
        <dbReference type="EMBL" id="NUB46738.1"/>
    </source>
</evidence>
<dbReference type="RefSeq" id="WP_152828739.1">
    <property type="nucleotide sequence ID" value="NZ_WHUT02000020.1"/>
</dbReference>
<dbReference type="EMBL" id="WHUT02000020">
    <property type="protein sequence ID" value="NUB46738.1"/>
    <property type="molecule type" value="Genomic_DNA"/>
</dbReference>
<evidence type="ECO:0000256" key="1">
    <source>
        <dbReference type="SAM" id="SignalP"/>
    </source>
</evidence>
<evidence type="ECO:0000313" key="3">
    <source>
        <dbReference type="Proteomes" id="UP000484076"/>
    </source>
</evidence>
<accession>A0A8X8H348</accession>
<evidence type="ECO:0008006" key="4">
    <source>
        <dbReference type="Google" id="ProtNLM"/>
    </source>
</evidence>